<dbReference type="PANTHER" id="PTHR35335:SF1">
    <property type="entry name" value="UPF0716 PROTEIN FXSA"/>
    <property type="match status" value="1"/>
</dbReference>
<feature type="transmembrane region" description="Helical" evidence="2">
    <location>
        <begin position="30"/>
        <end position="50"/>
    </location>
</feature>
<feature type="compositionally biased region" description="Basic and acidic residues" evidence="1">
    <location>
        <begin position="153"/>
        <end position="164"/>
    </location>
</feature>
<organism evidence="3 4">
    <name type="scientific">Aliikangiella coralliicola</name>
    <dbReference type="NCBI Taxonomy" id="2592383"/>
    <lineage>
        <taxon>Bacteria</taxon>
        <taxon>Pseudomonadati</taxon>
        <taxon>Pseudomonadota</taxon>
        <taxon>Gammaproteobacteria</taxon>
        <taxon>Oceanospirillales</taxon>
        <taxon>Pleioneaceae</taxon>
        <taxon>Aliikangiella</taxon>
    </lineage>
</organism>
<dbReference type="OrthoDB" id="9792788at2"/>
<dbReference type="GO" id="GO:0016020">
    <property type="term" value="C:membrane"/>
    <property type="evidence" value="ECO:0007669"/>
    <property type="project" value="InterPro"/>
</dbReference>
<dbReference type="NCBIfam" id="NF008528">
    <property type="entry name" value="PRK11463.1-2"/>
    <property type="match status" value="1"/>
</dbReference>
<keyword evidence="2" id="KW-1133">Transmembrane helix</keyword>
<dbReference type="Proteomes" id="UP000315439">
    <property type="component" value="Unassembled WGS sequence"/>
</dbReference>
<sequence>MRYILQLLLLLFILVPIIEIGVFIQVGDILGLGTTLFIVVITAVVGVNLLKRQGFKAWRDIQMSMAQGQIPALEMASAAQLLFAGGLLLTPGFVTDFIGFSLMIPEVRRTIAKQLMRRWQNKASGFSQSSHFHDGSEFNSYDNHSSAQRRQGRTLEGEYEERSE</sequence>
<feature type="transmembrane region" description="Helical" evidence="2">
    <location>
        <begin position="71"/>
        <end position="94"/>
    </location>
</feature>
<dbReference type="AlphaFoldDB" id="A0A545UIA6"/>
<protein>
    <submittedName>
        <fullName evidence="3">FxsA family protein</fullName>
    </submittedName>
</protein>
<dbReference type="PANTHER" id="PTHR35335">
    <property type="entry name" value="UPF0716 PROTEIN FXSA"/>
    <property type="match status" value="1"/>
</dbReference>
<keyword evidence="2" id="KW-0812">Transmembrane</keyword>
<dbReference type="Pfam" id="PF04186">
    <property type="entry name" value="FxsA"/>
    <property type="match status" value="1"/>
</dbReference>
<feature type="region of interest" description="Disordered" evidence="1">
    <location>
        <begin position="136"/>
        <end position="164"/>
    </location>
</feature>
<dbReference type="EMBL" id="VIKS01000002">
    <property type="protein sequence ID" value="TQV89197.1"/>
    <property type="molecule type" value="Genomic_DNA"/>
</dbReference>
<evidence type="ECO:0000313" key="3">
    <source>
        <dbReference type="EMBL" id="TQV89197.1"/>
    </source>
</evidence>
<reference evidence="3 4" key="1">
    <citation type="submission" date="2019-07" db="EMBL/GenBank/DDBJ databases">
        <title>Draft genome for Aliikangiella sp. M105.</title>
        <authorList>
            <person name="Wang G."/>
        </authorList>
    </citation>
    <scope>NUCLEOTIDE SEQUENCE [LARGE SCALE GENOMIC DNA]</scope>
    <source>
        <strain evidence="3 4">M105</strain>
    </source>
</reference>
<proteinExistence type="predicted"/>
<accession>A0A545UIA6</accession>
<feature type="compositionally biased region" description="Polar residues" evidence="1">
    <location>
        <begin position="137"/>
        <end position="149"/>
    </location>
</feature>
<gene>
    <name evidence="3" type="ORF">FLL46_03455</name>
</gene>
<evidence type="ECO:0000313" key="4">
    <source>
        <dbReference type="Proteomes" id="UP000315439"/>
    </source>
</evidence>
<evidence type="ECO:0000256" key="2">
    <source>
        <dbReference type="SAM" id="Phobius"/>
    </source>
</evidence>
<keyword evidence="2" id="KW-0472">Membrane</keyword>
<name>A0A545UIA6_9GAMM</name>
<keyword evidence="4" id="KW-1185">Reference proteome</keyword>
<comment type="caution">
    <text evidence="3">The sequence shown here is derived from an EMBL/GenBank/DDBJ whole genome shotgun (WGS) entry which is preliminary data.</text>
</comment>
<dbReference type="InterPro" id="IPR007313">
    <property type="entry name" value="FxsA"/>
</dbReference>
<evidence type="ECO:0000256" key="1">
    <source>
        <dbReference type="SAM" id="MobiDB-lite"/>
    </source>
</evidence>